<dbReference type="PANTHER" id="PTHR47474:SF1">
    <property type="entry name" value="TYROSINE-PROTEIN PHOSPHATASE RLPH2"/>
    <property type="match status" value="1"/>
</dbReference>
<dbReference type="Gene3D" id="3.60.21.10">
    <property type="match status" value="1"/>
</dbReference>
<gene>
    <name evidence="2" type="primary">LOC18598184</name>
</gene>
<dbReference type="InterPro" id="IPR029052">
    <property type="entry name" value="Metallo-depent_PP-like"/>
</dbReference>
<dbReference type="RefSeq" id="XP_007027654.2">
    <property type="nucleotide sequence ID" value="XM_007027592.2"/>
</dbReference>
<protein>
    <submittedName>
        <fullName evidence="2">Uncharacterized protein LOC18598184</fullName>
    </submittedName>
</protein>
<sequence>MHLQARIWSGWLKAKFNAAKGLECKGSIYDAAPTFESYGVSHGSADLVKAVPEDHKKFLADMVWVHEEDDVCIETEEGFKHCKLVAVHAGLERGKIQEQLEFLKARDTRVPKVTALSGRKDVWDIPKELTETIVVSGHHGKLHIDGLRLVIDEGGGLESNPVAAVVLPSMKIVCDTDNIS</sequence>
<dbReference type="Proteomes" id="UP000694886">
    <property type="component" value="Chromosome 5"/>
</dbReference>
<organism evidence="1 2">
    <name type="scientific">Theobroma cacao</name>
    <name type="common">Cacao</name>
    <name type="synonym">Cocoa</name>
    <dbReference type="NCBI Taxonomy" id="3641"/>
    <lineage>
        <taxon>Eukaryota</taxon>
        <taxon>Viridiplantae</taxon>
        <taxon>Streptophyta</taxon>
        <taxon>Embryophyta</taxon>
        <taxon>Tracheophyta</taxon>
        <taxon>Spermatophyta</taxon>
        <taxon>Magnoliopsida</taxon>
        <taxon>eudicotyledons</taxon>
        <taxon>Gunneridae</taxon>
        <taxon>Pentapetalae</taxon>
        <taxon>rosids</taxon>
        <taxon>malvids</taxon>
        <taxon>Malvales</taxon>
        <taxon>Malvaceae</taxon>
        <taxon>Byttnerioideae</taxon>
        <taxon>Theobroma</taxon>
    </lineage>
</organism>
<accession>A0AB32V3P4</accession>
<name>A0AB32V3P4_THECC</name>
<dbReference type="PANTHER" id="PTHR47474">
    <property type="entry name" value="TYROSINE-PROTEIN PHOSPHATASE RLPH2"/>
    <property type="match status" value="1"/>
</dbReference>
<dbReference type="KEGG" id="tcc:18598184"/>
<dbReference type="AlphaFoldDB" id="A0AB32V3P4"/>
<dbReference type="GeneID" id="18598184"/>
<reference evidence="1" key="1">
    <citation type="journal article" date="1997" name="Nucleic Acids Res.">
        <title>tRNAscan-SE: a program for improved detection of transfer RNA genes in genomic sequence.</title>
        <authorList>
            <person name="Lowe T.M."/>
            <person name="Eddy S.R."/>
        </authorList>
    </citation>
    <scope>NUCLEOTIDE SEQUENCE [LARGE SCALE GENOMIC DNA]</scope>
    <source>
        <strain evidence="1">r\B97-61/B2</strain>
    </source>
</reference>
<evidence type="ECO:0000313" key="2">
    <source>
        <dbReference type="RefSeq" id="XP_007027654.2"/>
    </source>
</evidence>
<dbReference type="Gramene" id="Tc05v2_t007240.1">
    <property type="protein sequence ID" value="Tc05v2_p007240.1"/>
    <property type="gene ID" value="Tc05v2_g007240"/>
</dbReference>
<evidence type="ECO:0000313" key="1">
    <source>
        <dbReference type="Proteomes" id="UP000694886"/>
    </source>
</evidence>
<proteinExistence type="predicted"/>
<reference evidence="2" key="2">
    <citation type="submission" date="2025-08" db="UniProtKB">
        <authorList>
            <consortium name="RefSeq"/>
        </authorList>
    </citation>
    <scope>IDENTIFICATION</scope>
</reference>